<dbReference type="EMBL" id="QVID01000001">
    <property type="protein sequence ID" value="RFN60347.1"/>
    <property type="molecule type" value="Genomic_DNA"/>
</dbReference>
<comment type="caution">
    <text evidence="10">The sequence shown here is derived from an EMBL/GenBank/DDBJ whole genome shotgun (WGS) entry which is preliminary data.</text>
</comment>
<feature type="transmembrane region" description="Helical" evidence="9">
    <location>
        <begin position="341"/>
        <end position="360"/>
    </location>
</feature>
<evidence type="ECO:0000256" key="8">
    <source>
        <dbReference type="ARBA" id="ARBA00023136"/>
    </source>
</evidence>
<sequence length="1465" mass="162148">MINKIIDFSINNKFIVGLMTLALIGAGIWSMTQVPIDAVPDITNNQVQVITQSPNLGTEDIEQFVTYPVEVAMSNLPNVTEIRSVSRFGLSVVTIVFDDDMGIYLPRQLVAEKLTEVQEQIPNEFGEPSMGPISTGLGEIYQYTLDVDEAYKDEYSATDLRTMQDWIVRRQMAMVPGVIEVNAVGGNKKQYEVAVDPDELRAIGITISDVYTALENNNQNTGGAYIEKNHQANFIRGEGLARTVSDIENMVVKNQKGIPIKIKDVGTVTIGSAVRYGALTKNGKGEAVGGMILMLKGANSNEVIENVKERVAQIQKSLPEGVTIVPFLDRSELISETTGTVTGNLLEGGLIVIFVLVLLLGNWRGGLIVASTIPLSLLFAFILMNVFDVWANLMSLGAIDFGIIVDGAVIIVEGTVFMLYSYLRKNKGITKETKDEVTAKASKKMMNAAFFGQLIILIVFLPILALEGVEGKMFKPMALTFIFAMIGAMILCLTYVPMISALFLKIPKKSLRLRSGNKTEVKRSYGDRFVHWVERKYQPLLNTSLKKGKLIIGIAIGFFALAIFTFTQMGGEFIPQLDEGDIAFHAILKPGSSLSESIETTTKVERIVKAQFPEATDVISRIGVADVPTDPMPMDIADVFVILKPTDEWTSADSKEELVNKIKEAVSVVPGVNFEFTQPIEMRFNELLTGVREDVAIKLFGEDLDILASKAEEIGTLIGDIPGVADMKVEATDGLPQITIDYNRNKLAQYGLDIHTLNNTVQAAFAGGTAGVIFEGEKRFDLVVRLKAQNRTNISDIENLYINLPNGSQIPLRELAKISYEPGPMQISRDNTNRRTYVGINIRDRDVKSVVKDIQAKLDAEFELPPGYFIRYGGAFENLERASSKLQTVVPIALVLIFILIYFALQSFPQTVMIYLAIPMATIGGIFALWLRDMPFSISAGVGFIVLFGVAVLNGLVMVSGLNELKEEGVTNLKDRIIQGTKRRIRPIMLTAFTDILGFLPMAISASAGAEVQRPLATVVIGGLVTSTLLTLFILPICYQWIERRKERKMMRKPVLATTLLIVGLLGSSAFVPTYGQEVSETVTNPTTDLLPITLKKAVETAQQNYPLLKQKQLEVERESAMKGAAYDFGKTSVFTSGEEINDERGVYTTVGIGQQGIDLLGIGAKNKQRKQHIALAETALELSELQVAQAVKEAWSKAFQEKRKYHLYKELDSIYRRFTEAVSLNYEVEAISKLEYASAKNQALQITNKKQQALSDYQIALQQLNLWLVSDTFYTVPDTFEAGELGMQQLSATLMQHPELQLSEQQIKTAEADYKAARANLLPTLNLQGGLQKVNGSTGFYRYQAGISVPLFAGSERSKAKAAKIETEIAKNQAAFNKQQIEATYQQAVQTFQKWEKSWRFYKEEALPLAKEQRKGALLAYKEGAVDYAAFTQLMRDAIQTEMDALDALHNYLQSVFQLHYFNN</sequence>
<dbReference type="Gene3D" id="1.20.1600.10">
    <property type="entry name" value="Outer membrane efflux proteins (OEP)"/>
    <property type="match status" value="1"/>
</dbReference>
<dbReference type="Gene3D" id="1.20.1640.10">
    <property type="entry name" value="Multidrug efflux transporter AcrB transmembrane domain"/>
    <property type="match status" value="2"/>
</dbReference>
<comment type="similarity">
    <text evidence="3">Belongs to the resistance-nodulation-cell division (RND) (TC 2.A.6) family.</text>
</comment>
<dbReference type="PRINTS" id="PR00702">
    <property type="entry name" value="ACRIFLAVINRP"/>
</dbReference>
<name>A0A3E1QE09_9FLAO</name>
<dbReference type="SUPFAM" id="SSF82714">
    <property type="entry name" value="Multidrug efflux transporter AcrB TolC docking domain, DN and DC subdomains"/>
    <property type="match status" value="2"/>
</dbReference>
<organism evidence="10 11">
    <name type="scientific">Marixanthomonas ophiurae</name>
    <dbReference type="NCBI Taxonomy" id="387659"/>
    <lineage>
        <taxon>Bacteria</taxon>
        <taxon>Pseudomonadati</taxon>
        <taxon>Bacteroidota</taxon>
        <taxon>Flavobacteriia</taxon>
        <taxon>Flavobacteriales</taxon>
        <taxon>Flavobacteriaceae</taxon>
        <taxon>Marixanthomonas</taxon>
    </lineage>
</organism>
<feature type="transmembrane region" description="Helical" evidence="9">
    <location>
        <begin position="1054"/>
        <end position="1076"/>
    </location>
</feature>
<feature type="transmembrane region" description="Helical" evidence="9">
    <location>
        <begin position="478"/>
        <end position="504"/>
    </location>
</feature>
<dbReference type="InterPro" id="IPR003423">
    <property type="entry name" value="OMP_efflux"/>
</dbReference>
<keyword evidence="5" id="KW-1003">Cell membrane</keyword>
<accession>A0A3E1QE09</accession>
<dbReference type="GO" id="GO:0008324">
    <property type="term" value="F:monoatomic cation transmembrane transporter activity"/>
    <property type="evidence" value="ECO:0007669"/>
    <property type="project" value="InterPro"/>
</dbReference>
<dbReference type="Pfam" id="PF00873">
    <property type="entry name" value="ACR_tran"/>
    <property type="match status" value="1"/>
</dbReference>
<evidence type="ECO:0000313" key="10">
    <source>
        <dbReference type="EMBL" id="RFN60347.1"/>
    </source>
</evidence>
<dbReference type="RefSeq" id="WP_117159406.1">
    <property type="nucleotide sequence ID" value="NZ_QVID01000001.1"/>
</dbReference>
<dbReference type="Gene3D" id="3.30.70.1320">
    <property type="entry name" value="Multidrug efflux transporter AcrB pore domain like"/>
    <property type="match status" value="1"/>
</dbReference>
<protein>
    <submittedName>
        <fullName evidence="10">CusA/CzcA family heavy metal efflux RND transporter</fullName>
    </submittedName>
</protein>
<evidence type="ECO:0000256" key="6">
    <source>
        <dbReference type="ARBA" id="ARBA00022692"/>
    </source>
</evidence>
<feature type="transmembrane region" description="Helical" evidence="9">
    <location>
        <begin position="367"/>
        <end position="387"/>
    </location>
</feature>
<feature type="transmembrane region" description="Helical" evidence="9">
    <location>
        <begin position="988"/>
        <end position="1010"/>
    </location>
</feature>
<dbReference type="InterPro" id="IPR004763">
    <property type="entry name" value="CusA-like"/>
</dbReference>
<dbReference type="SUPFAM" id="SSF56954">
    <property type="entry name" value="Outer membrane efflux proteins (OEP)"/>
    <property type="match status" value="1"/>
</dbReference>
<keyword evidence="6 9" id="KW-0812">Transmembrane</keyword>
<keyword evidence="8 9" id="KW-0472">Membrane</keyword>
<dbReference type="GO" id="GO:0042910">
    <property type="term" value="F:xenobiotic transmembrane transporter activity"/>
    <property type="evidence" value="ECO:0007669"/>
    <property type="project" value="TreeGrafter"/>
</dbReference>
<feature type="transmembrane region" description="Helical" evidence="9">
    <location>
        <begin position="886"/>
        <end position="905"/>
    </location>
</feature>
<dbReference type="Gene3D" id="3.30.2090.10">
    <property type="entry name" value="Multidrug efflux transporter AcrB TolC docking domain, DN and DC subdomains"/>
    <property type="match status" value="2"/>
</dbReference>
<dbReference type="Proteomes" id="UP000261082">
    <property type="component" value="Unassembled WGS sequence"/>
</dbReference>
<dbReference type="NCBIfam" id="TIGR00914">
    <property type="entry name" value="2A0601"/>
    <property type="match status" value="1"/>
</dbReference>
<dbReference type="SUPFAM" id="SSF82866">
    <property type="entry name" value="Multidrug efflux transporter AcrB transmembrane domain"/>
    <property type="match status" value="2"/>
</dbReference>
<evidence type="ECO:0000256" key="7">
    <source>
        <dbReference type="ARBA" id="ARBA00022989"/>
    </source>
</evidence>
<gene>
    <name evidence="10" type="ORF">DZ858_10005</name>
</gene>
<dbReference type="PANTHER" id="PTHR32063:SF24">
    <property type="entry name" value="CATION EFFLUX SYSTEM (ACRB_ACRD_ACRF FAMILY)"/>
    <property type="match status" value="1"/>
</dbReference>
<feature type="transmembrane region" description="Helical" evidence="9">
    <location>
        <begin position="399"/>
        <end position="423"/>
    </location>
</feature>
<feature type="transmembrane region" description="Helical" evidence="9">
    <location>
        <begin position="12"/>
        <end position="31"/>
    </location>
</feature>
<evidence type="ECO:0000256" key="1">
    <source>
        <dbReference type="ARBA" id="ARBA00004651"/>
    </source>
</evidence>
<dbReference type="SUPFAM" id="SSF82693">
    <property type="entry name" value="Multidrug efflux transporter AcrB pore domain, PN1, PN2, PC1 and PC2 subdomains"/>
    <property type="match status" value="3"/>
</dbReference>
<feature type="transmembrane region" description="Helical" evidence="9">
    <location>
        <begin position="912"/>
        <end position="930"/>
    </location>
</feature>
<dbReference type="Gene3D" id="3.30.70.1440">
    <property type="entry name" value="Multidrug efflux transporter AcrB pore domain"/>
    <property type="match status" value="1"/>
</dbReference>
<keyword evidence="4" id="KW-0813">Transport</keyword>
<dbReference type="OrthoDB" id="9758757at2"/>
<evidence type="ECO:0000256" key="9">
    <source>
        <dbReference type="SAM" id="Phobius"/>
    </source>
</evidence>
<feature type="transmembrane region" description="Helical" evidence="9">
    <location>
        <begin position="444"/>
        <end position="466"/>
    </location>
</feature>
<dbReference type="Gene3D" id="3.30.70.1430">
    <property type="entry name" value="Multidrug efflux transporter AcrB pore domain"/>
    <property type="match status" value="2"/>
</dbReference>
<evidence type="ECO:0000256" key="5">
    <source>
        <dbReference type="ARBA" id="ARBA00022475"/>
    </source>
</evidence>
<evidence type="ECO:0000313" key="11">
    <source>
        <dbReference type="Proteomes" id="UP000261082"/>
    </source>
</evidence>
<evidence type="ECO:0000256" key="2">
    <source>
        <dbReference type="ARBA" id="ARBA00007613"/>
    </source>
</evidence>
<dbReference type="GO" id="GO:0005886">
    <property type="term" value="C:plasma membrane"/>
    <property type="evidence" value="ECO:0007669"/>
    <property type="project" value="UniProtKB-SubCell"/>
</dbReference>
<dbReference type="InterPro" id="IPR001036">
    <property type="entry name" value="Acrflvin-R"/>
</dbReference>
<keyword evidence="7 9" id="KW-1133">Transmembrane helix</keyword>
<evidence type="ECO:0000256" key="3">
    <source>
        <dbReference type="ARBA" id="ARBA00010942"/>
    </source>
</evidence>
<comment type="subcellular location">
    <subcellularLocation>
        <location evidence="1">Cell membrane</location>
        <topology evidence="1">Multi-pass membrane protein</topology>
    </subcellularLocation>
</comment>
<dbReference type="GO" id="GO:0015562">
    <property type="term" value="F:efflux transmembrane transporter activity"/>
    <property type="evidence" value="ECO:0007669"/>
    <property type="project" value="InterPro"/>
</dbReference>
<proteinExistence type="inferred from homology"/>
<dbReference type="InterPro" id="IPR027463">
    <property type="entry name" value="AcrB_DN_DC_subdom"/>
</dbReference>
<evidence type="ECO:0000256" key="4">
    <source>
        <dbReference type="ARBA" id="ARBA00022448"/>
    </source>
</evidence>
<comment type="similarity">
    <text evidence="2">Belongs to the outer membrane factor (OMF) (TC 1.B.17) family.</text>
</comment>
<dbReference type="PANTHER" id="PTHR32063">
    <property type="match status" value="1"/>
</dbReference>
<keyword evidence="11" id="KW-1185">Reference proteome</keyword>
<reference evidence="10 11" key="1">
    <citation type="journal article" date="2007" name="Int. J. Syst. Evol. Microbiol.">
        <title>Marixanthomonas ophiurae gen. nov., sp. nov., a marine bacterium of the family Flavobacteriaceae isolated from a deep-sea brittle star.</title>
        <authorList>
            <person name="Romanenko L.A."/>
            <person name="Uchino M."/>
            <person name="Frolova G.M."/>
            <person name="Mikhailov V.V."/>
        </authorList>
    </citation>
    <scope>NUCLEOTIDE SEQUENCE [LARGE SCALE GENOMIC DNA]</scope>
    <source>
        <strain evidence="10 11">KMM 3046</strain>
    </source>
</reference>
<dbReference type="Pfam" id="PF02321">
    <property type="entry name" value="OEP"/>
    <property type="match status" value="1"/>
</dbReference>
<feature type="transmembrane region" description="Helical" evidence="9">
    <location>
        <begin position="1016"/>
        <end position="1042"/>
    </location>
</feature>
<feature type="transmembrane region" description="Helical" evidence="9">
    <location>
        <begin position="550"/>
        <end position="569"/>
    </location>
</feature>
<feature type="transmembrane region" description="Helical" evidence="9">
    <location>
        <begin position="936"/>
        <end position="957"/>
    </location>
</feature>